<protein>
    <submittedName>
        <fullName evidence="3">Uncharacterized protein DUF3899</fullName>
    </submittedName>
</protein>
<organism evidence="3 4">
    <name type="scientific">Tepidibacillus fermentans</name>
    <dbReference type="NCBI Taxonomy" id="1281767"/>
    <lineage>
        <taxon>Bacteria</taxon>
        <taxon>Bacillati</taxon>
        <taxon>Bacillota</taxon>
        <taxon>Bacilli</taxon>
        <taxon>Bacillales</taxon>
        <taxon>Bacillaceae</taxon>
        <taxon>Tepidibacillus</taxon>
    </lineage>
</organism>
<dbReference type="EMBL" id="SMAB01000004">
    <property type="protein sequence ID" value="TCS83568.1"/>
    <property type="molecule type" value="Genomic_DNA"/>
</dbReference>
<proteinExistence type="predicted"/>
<feature type="transmembrane region" description="Helical" evidence="1">
    <location>
        <begin position="7"/>
        <end position="29"/>
    </location>
</feature>
<evidence type="ECO:0000313" key="3">
    <source>
        <dbReference type="EMBL" id="TCS83568.1"/>
    </source>
</evidence>
<dbReference type="OrthoDB" id="2989943at2"/>
<sequence>MDMIKRIWFIRAIMSLLFTLISILIAFFHKGNFLLNYSNTTFMIGLTLLLISGIMIVHISGFFRVFWLGWKKMFFREDPYTDSAHWSQEKTEIPDEMALRRKQAKYELLIYLPLFIALILICQAVLFLFLLLK</sequence>
<accession>A0A4R3KK44</accession>
<comment type="caution">
    <text evidence="3">The sequence shown here is derived from an EMBL/GenBank/DDBJ whole genome shotgun (WGS) entry which is preliminary data.</text>
</comment>
<evidence type="ECO:0000259" key="2">
    <source>
        <dbReference type="Pfam" id="PF13038"/>
    </source>
</evidence>
<feature type="domain" description="DUF3899" evidence="2">
    <location>
        <begin position="38"/>
        <end position="121"/>
    </location>
</feature>
<evidence type="ECO:0000313" key="4">
    <source>
        <dbReference type="Proteomes" id="UP000295788"/>
    </source>
</evidence>
<dbReference type="AlphaFoldDB" id="A0A4R3KK44"/>
<dbReference type="Pfam" id="PF13038">
    <property type="entry name" value="DUF3899"/>
    <property type="match status" value="1"/>
</dbReference>
<dbReference type="Proteomes" id="UP000295788">
    <property type="component" value="Unassembled WGS sequence"/>
</dbReference>
<reference evidence="3 4" key="1">
    <citation type="submission" date="2019-03" db="EMBL/GenBank/DDBJ databases">
        <title>Genomic Encyclopedia of Type Strains, Phase IV (KMG-IV): sequencing the most valuable type-strain genomes for metagenomic binning, comparative biology and taxonomic classification.</title>
        <authorList>
            <person name="Goeker M."/>
        </authorList>
    </citation>
    <scope>NUCLEOTIDE SEQUENCE [LARGE SCALE GENOMIC DNA]</scope>
    <source>
        <strain evidence="3 4">DSM 23802</strain>
    </source>
</reference>
<keyword evidence="4" id="KW-1185">Reference proteome</keyword>
<gene>
    <name evidence="3" type="ORF">EDD72_104123</name>
</gene>
<feature type="transmembrane region" description="Helical" evidence="1">
    <location>
        <begin position="108"/>
        <end position="132"/>
    </location>
</feature>
<dbReference type="InterPro" id="IPR025007">
    <property type="entry name" value="DUF3899"/>
</dbReference>
<feature type="transmembrane region" description="Helical" evidence="1">
    <location>
        <begin position="41"/>
        <end position="67"/>
    </location>
</feature>
<keyword evidence="1" id="KW-0472">Membrane</keyword>
<evidence type="ECO:0000256" key="1">
    <source>
        <dbReference type="SAM" id="Phobius"/>
    </source>
</evidence>
<name>A0A4R3KK44_9BACI</name>
<keyword evidence="1" id="KW-1133">Transmembrane helix</keyword>
<keyword evidence="1" id="KW-0812">Transmembrane</keyword>